<evidence type="ECO:0000313" key="1">
    <source>
        <dbReference type="EMBL" id="KAJ0113040.1"/>
    </source>
</evidence>
<sequence>MLEMIKKKETSHWWWFDSHKSSNRSPWLQTTIAVLLLWNKESGRALDSHFLIPICVVGSCSEFANASFLFAPSFAGAELDEKTKAMLKLIEEDADSFAKRAEMFYKKRPELISMVEDFYRAHRSLAERYDQVKSETGTRVLATFGSPFSSVKHKSEKLSSVMGQTYYSYSETSDAEDYAESEVDNPEQEAEIEIENEIEEVEDPEVENDTQVDIEIKEDEDSEQEEEIQVVKELKKDVVLSEFCNDQIKVLREEIQRLKEENKIQEDQLMQKDEEKREVIRQLSMTVGVLKEENMKLRKYMARDSKKNSPFEFKKLKEGFLGKLFSGSSKSQGSVLPL</sequence>
<proteinExistence type="predicted"/>
<evidence type="ECO:0000313" key="2">
    <source>
        <dbReference type="Proteomes" id="UP001164250"/>
    </source>
</evidence>
<protein>
    <submittedName>
        <fullName evidence="1">Uncharacterized protein</fullName>
    </submittedName>
</protein>
<dbReference type="Proteomes" id="UP001164250">
    <property type="component" value="Chromosome 1"/>
</dbReference>
<reference evidence="2" key="1">
    <citation type="journal article" date="2023" name="G3 (Bethesda)">
        <title>Genome assembly and association tests identify interacting loci associated with vigor, precocity, and sex in interspecific pistachio rootstocks.</title>
        <authorList>
            <person name="Palmer W."/>
            <person name="Jacygrad E."/>
            <person name="Sagayaradj S."/>
            <person name="Cavanaugh K."/>
            <person name="Han R."/>
            <person name="Bertier L."/>
            <person name="Beede B."/>
            <person name="Kafkas S."/>
            <person name="Golino D."/>
            <person name="Preece J."/>
            <person name="Michelmore R."/>
        </authorList>
    </citation>
    <scope>NUCLEOTIDE SEQUENCE [LARGE SCALE GENOMIC DNA]</scope>
</reference>
<gene>
    <name evidence="1" type="ORF">Patl1_01092</name>
</gene>
<keyword evidence="2" id="KW-1185">Reference proteome</keyword>
<organism evidence="1 2">
    <name type="scientific">Pistacia atlantica</name>
    <dbReference type="NCBI Taxonomy" id="434234"/>
    <lineage>
        <taxon>Eukaryota</taxon>
        <taxon>Viridiplantae</taxon>
        <taxon>Streptophyta</taxon>
        <taxon>Embryophyta</taxon>
        <taxon>Tracheophyta</taxon>
        <taxon>Spermatophyta</taxon>
        <taxon>Magnoliopsida</taxon>
        <taxon>eudicotyledons</taxon>
        <taxon>Gunneridae</taxon>
        <taxon>Pentapetalae</taxon>
        <taxon>rosids</taxon>
        <taxon>malvids</taxon>
        <taxon>Sapindales</taxon>
        <taxon>Anacardiaceae</taxon>
        <taxon>Pistacia</taxon>
    </lineage>
</organism>
<comment type="caution">
    <text evidence="1">The sequence shown here is derived from an EMBL/GenBank/DDBJ whole genome shotgun (WGS) entry which is preliminary data.</text>
</comment>
<accession>A0ACC1CBY5</accession>
<name>A0ACC1CBY5_9ROSI</name>
<dbReference type="EMBL" id="CM047897">
    <property type="protein sequence ID" value="KAJ0113040.1"/>
    <property type="molecule type" value="Genomic_DNA"/>
</dbReference>